<comment type="similarity">
    <text evidence="2">Belongs to the pyrimidine 5'-nucleotidase family.</text>
</comment>
<dbReference type="GO" id="GO:0005737">
    <property type="term" value="C:cytoplasm"/>
    <property type="evidence" value="ECO:0007669"/>
    <property type="project" value="InterPro"/>
</dbReference>
<evidence type="ECO:0000256" key="2">
    <source>
        <dbReference type="ARBA" id="ARBA00008389"/>
    </source>
</evidence>
<dbReference type="Gene3D" id="1.10.150.340">
    <property type="entry name" value="Pyrimidine 5'-nucleotidase (UMPH-1), N-terminal domain"/>
    <property type="match status" value="1"/>
</dbReference>
<evidence type="ECO:0000256" key="3">
    <source>
        <dbReference type="ARBA" id="ARBA00012643"/>
    </source>
</evidence>
<evidence type="ECO:0000256" key="4">
    <source>
        <dbReference type="ARBA" id="ARBA00022723"/>
    </source>
</evidence>
<evidence type="ECO:0000313" key="9">
    <source>
        <dbReference type="EMBL" id="KAG5177298.1"/>
    </source>
</evidence>
<keyword evidence="7" id="KW-0460">Magnesium</keyword>
<protein>
    <recommendedName>
        <fullName evidence="3">5'-nucleotidase</fullName>
        <ecNumber evidence="3">3.1.3.5</ecNumber>
    </recommendedName>
</protein>
<dbReference type="InterPro" id="IPR006434">
    <property type="entry name" value="Pyrimidine_nucleotidase_eu"/>
</dbReference>
<keyword evidence="6" id="KW-0378">Hydrolase</keyword>
<name>A0A835YMP4_9STRA</name>
<evidence type="ECO:0000313" key="10">
    <source>
        <dbReference type="Proteomes" id="UP000664859"/>
    </source>
</evidence>
<dbReference type="Proteomes" id="UP000664859">
    <property type="component" value="Unassembled WGS sequence"/>
</dbReference>
<dbReference type="PANTHER" id="PTHR13045:SF0">
    <property type="entry name" value="7-METHYLGUANOSINE PHOSPHATE-SPECIFIC 5'-NUCLEOTIDASE"/>
    <property type="match status" value="1"/>
</dbReference>
<dbReference type="InterPro" id="IPR023214">
    <property type="entry name" value="HAD_sf"/>
</dbReference>
<dbReference type="AlphaFoldDB" id="A0A835YMP4"/>
<evidence type="ECO:0000256" key="5">
    <source>
        <dbReference type="ARBA" id="ARBA00022741"/>
    </source>
</evidence>
<evidence type="ECO:0000256" key="7">
    <source>
        <dbReference type="ARBA" id="ARBA00022842"/>
    </source>
</evidence>
<proteinExistence type="inferred from homology"/>
<comment type="caution">
    <text evidence="9">The sequence shown here is derived from an EMBL/GenBank/DDBJ whole genome shotgun (WGS) entry which is preliminary data.</text>
</comment>
<evidence type="ECO:0000256" key="8">
    <source>
        <dbReference type="ARBA" id="ARBA00023080"/>
    </source>
</evidence>
<dbReference type="InterPro" id="IPR036412">
    <property type="entry name" value="HAD-like_sf"/>
</dbReference>
<dbReference type="EC" id="3.1.3.5" evidence="3"/>
<reference evidence="9" key="1">
    <citation type="submission" date="2021-02" db="EMBL/GenBank/DDBJ databases">
        <title>First Annotated Genome of the Yellow-green Alga Tribonema minus.</title>
        <authorList>
            <person name="Mahan K.M."/>
        </authorList>
    </citation>
    <scope>NUCLEOTIDE SEQUENCE</scope>
    <source>
        <strain evidence="9">UTEX B ZZ1240</strain>
    </source>
</reference>
<keyword evidence="10" id="KW-1185">Reference proteome</keyword>
<dbReference type="Gene3D" id="3.40.50.1000">
    <property type="entry name" value="HAD superfamily/HAD-like"/>
    <property type="match status" value="1"/>
</dbReference>
<sequence length="271" mass="29831">MLNLHAEHFLLCVDTANHSLSCLHSFMVNGRRGSSCHGCLEYCGLLTEEYHRTVQALKQKYYPLELDTSLTQEQRVAFMEEWVEQAHDALSQAGLTKATIEQAVREANIALRGAHAELFTELDARAIPLLVFSAGLADVLEEVIRQHASAPLPAGAHVISNRMSFEPANGGFIGFTGQLFHVFNKRAGAVLDEPYFMSEEVKLRRNVLLLGDSLGDLQMASGLEADEVLSVGFLNDQAEERIGSYLAGYDVVIIGPDAGLQYALDLVRELK</sequence>
<dbReference type="SUPFAM" id="SSF56784">
    <property type="entry name" value="HAD-like"/>
    <property type="match status" value="1"/>
</dbReference>
<dbReference type="GO" id="GO:0000166">
    <property type="term" value="F:nucleotide binding"/>
    <property type="evidence" value="ECO:0007669"/>
    <property type="project" value="UniProtKB-KW"/>
</dbReference>
<dbReference type="EMBL" id="JAFCMP010000526">
    <property type="protein sequence ID" value="KAG5177298.1"/>
    <property type="molecule type" value="Genomic_DNA"/>
</dbReference>
<dbReference type="PANTHER" id="PTHR13045">
    <property type="entry name" value="5'-NUCLEOTIDASE"/>
    <property type="match status" value="1"/>
</dbReference>
<dbReference type="OrthoDB" id="10014216at2759"/>
<organism evidence="9 10">
    <name type="scientific">Tribonema minus</name>
    <dbReference type="NCBI Taxonomy" id="303371"/>
    <lineage>
        <taxon>Eukaryota</taxon>
        <taxon>Sar</taxon>
        <taxon>Stramenopiles</taxon>
        <taxon>Ochrophyta</taxon>
        <taxon>PX clade</taxon>
        <taxon>Xanthophyceae</taxon>
        <taxon>Tribonematales</taxon>
        <taxon>Tribonemataceae</taxon>
        <taxon>Tribonema</taxon>
    </lineage>
</organism>
<evidence type="ECO:0000256" key="6">
    <source>
        <dbReference type="ARBA" id="ARBA00022801"/>
    </source>
</evidence>
<dbReference type="GO" id="GO:0009117">
    <property type="term" value="P:nucleotide metabolic process"/>
    <property type="evidence" value="ECO:0007669"/>
    <property type="project" value="UniProtKB-KW"/>
</dbReference>
<evidence type="ECO:0000256" key="1">
    <source>
        <dbReference type="ARBA" id="ARBA00000815"/>
    </source>
</evidence>
<keyword evidence="4" id="KW-0479">Metal-binding</keyword>
<gene>
    <name evidence="9" type="ORF">JKP88DRAFT_202419</name>
</gene>
<dbReference type="Pfam" id="PF05822">
    <property type="entry name" value="UMPH-1"/>
    <property type="match status" value="1"/>
</dbReference>
<dbReference type="FunFam" id="1.10.150.340:FF:000001">
    <property type="entry name" value="Cytosolic 5-nucleotidase 3-like"/>
    <property type="match status" value="1"/>
</dbReference>
<dbReference type="GO" id="GO:0008253">
    <property type="term" value="F:5'-nucleotidase activity"/>
    <property type="evidence" value="ECO:0007669"/>
    <property type="project" value="UniProtKB-EC"/>
</dbReference>
<comment type="catalytic activity">
    <reaction evidence="1">
        <text>a ribonucleoside 5'-phosphate + H2O = a ribonucleoside + phosphate</text>
        <dbReference type="Rhea" id="RHEA:12484"/>
        <dbReference type="ChEBI" id="CHEBI:15377"/>
        <dbReference type="ChEBI" id="CHEBI:18254"/>
        <dbReference type="ChEBI" id="CHEBI:43474"/>
        <dbReference type="ChEBI" id="CHEBI:58043"/>
        <dbReference type="EC" id="3.1.3.5"/>
    </reaction>
</comment>
<keyword evidence="8" id="KW-0546">Nucleotide metabolism</keyword>
<accession>A0A835YMP4</accession>
<keyword evidence="5" id="KW-0547">Nucleotide-binding</keyword>
<dbReference type="GO" id="GO:0000287">
    <property type="term" value="F:magnesium ion binding"/>
    <property type="evidence" value="ECO:0007669"/>
    <property type="project" value="InterPro"/>
</dbReference>